<dbReference type="OrthoDB" id="61481at2"/>
<evidence type="ECO:0000313" key="3">
    <source>
        <dbReference type="EMBL" id="SDD72226.1"/>
    </source>
</evidence>
<dbReference type="InterPro" id="IPR052698">
    <property type="entry name" value="MoCofactor_Util/Proc"/>
</dbReference>
<accession>A0A1G6X4J7</accession>
<organism evidence="3 4">
    <name type="scientific">Paracoccus isoporae</name>
    <dbReference type="NCBI Taxonomy" id="591205"/>
    <lineage>
        <taxon>Bacteria</taxon>
        <taxon>Pseudomonadati</taxon>
        <taxon>Pseudomonadota</taxon>
        <taxon>Alphaproteobacteria</taxon>
        <taxon>Rhodobacterales</taxon>
        <taxon>Paracoccaceae</taxon>
        <taxon>Paracoccus</taxon>
    </lineage>
</organism>
<dbReference type="Pfam" id="PF02625">
    <property type="entry name" value="XdhC_CoxI"/>
    <property type="match status" value="1"/>
</dbReference>
<dbReference type="NCBIfam" id="TIGR02964">
    <property type="entry name" value="xanthine_xdhC"/>
    <property type="match status" value="1"/>
</dbReference>
<evidence type="ECO:0000313" key="4">
    <source>
        <dbReference type="Proteomes" id="UP000199344"/>
    </source>
</evidence>
<sequence>MRFSDQLAEFLDPPGAVAQICITEVRGSSPRETGAEMFVRQDAICGTIGGGQLEHRAIAAARDMLAVGDVSTRLQLPLGPEIGQCCGGWVEIRATRMSLRDRRKAVADAQAADAGLPCVYILGAGHVGRALACQLQHLPLRTVLVDQRAGELAMNRAHVETRHSAIPEFEIMQAPPGSAFIVLTHDHGLDFLLASAALQRGDATYVGMIGSATKRAKFRSWCAAQCDGLAVEDLVCPIGTGGNRDKRPAVIAAYVAAEVIAALSSATAQAHPSEIRADRPRRGVALRIAVN</sequence>
<dbReference type="InterPro" id="IPR014308">
    <property type="entry name" value="Xanthine_DH_XdhC"/>
</dbReference>
<dbReference type="Pfam" id="PF13478">
    <property type="entry name" value="XdhC_C"/>
    <property type="match status" value="1"/>
</dbReference>
<dbReference type="Gene3D" id="3.40.50.720">
    <property type="entry name" value="NAD(P)-binding Rossmann-like Domain"/>
    <property type="match status" value="1"/>
</dbReference>
<dbReference type="InterPro" id="IPR003777">
    <property type="entry name" value="XdhC_CoxI"/>
</dbReference>
<dbReference type="STRING" id="591205.SAMN05421538_102284"/>
<reference evidence="3 4" key="1">
    <citation type="submission" date="2016-10" db="EMBL/GenBank/DDBJ databases">
        <authorList>
            <person name="de Groot N.N."/>
        </authorList>
    </citation>
    <scope>NUCLEOTIDE SEQUENCE [LARGE SCALE GENOMIC DNA]</scope>
    <source>
        <strain evidence="3 4">DSM 22220</strain>
    </source>
</reference>
<evidence type="ECO:0000259" key="1">
    <source>
        <dbReference type="Pfam" id="PF02625"/>
    </source>
</evidence>
<dbReference type="AlphaFoldDB" id="A0A1G6X4J7"/>
<feature type="domain" description="XdhC Rossmann" evidence="2">
    <location>
        <begin position="119"/>
        <end position="259"/>
    </location>
</feature>
<keyword evidence="4" id="KW-1185">Reference proteome</keyword>
<protein>
    <submittedName>
        <fullName evidence="3">Xanthine dehydrogenase accessory factor</fullName>
    </submittedName>
</protein>
<dbReference type="PANTHER" id="PTHR30388:SF6">
    <property type="entry name" value="XANTHINE DEHYDROGENASE SUBUNIT A-RELATED"/>
    <property type="match status" value="1"/>
</dbReference>
<evidence type="ECO:0000259" key="2">
    <source>
        <dbReference type="Pfam" id="PF13478"/>
    </source>
</evidence>
<dbReference type="InterPro" id="IPR027051">
    <property type="entry name" value="XdhC_Rossmann_dom"/>
</dbReference>
<dbReference type="RefSeq" id="WP_090521454.1">
    <property type="nucleotide sequence ID" value="NZ_FNAH01000002.1"/>
</dbReference>
<name>A0A1G6X4J7_9RHOB</name>
<dbReference type="PANTHER" id="PTHR30388">
    <property type="entry name" value="ALDEHYDE OXIDOREDUCTASE MOLYBDENUM COFACTOR ASSEMBLY PROTEIN"/>
    <property type="match status" value="1"/>
</dbReference>
<proteinExistence type="predicted"/>
<dbReference type="EMBL" id="FNAH01000002">
    <property type="protein sequence ID" value="SDD72226.1"/>
    <property type="molecule type" value="Genomic_DNA"/>
</dbReference>
<gene>
    <name evidence="3" type="ORF">SAMN05421538_102284</name>
</gene>
<feature type="domain" description="XdhC- CoxI" evidence="1">
    <location>
        <begin position="16"/>
        <end position="68"/>
    </location>
</feature>
<dbReference type="Proteomes" id="UP000199344">
    <property type="component" value="Unassembled WGS sequence"/>
</dbReference>